<evidence type="ECO:0000313" key="8">
    <source>
        <dbReference type="Proteomes" id="UP000537141"/>
    </source>
</evidence>
<dbReference type="GO" id="GO:0005886">
    <property type="term" value="C:plasma membrane"/>
    <property type="evidence" value="ECO:0007669"/>
    <property type="project" value="UniProtKB-SubCell"/>
</dbReference>
<keyword evidence="4 6" id="KW-1133">Transmembrane helix</keyword>
<comment type="similarity">
    <text evidence="2 6">Belongs to the SURF1 family.</text>
</comment>
<protein>
    <recommendedName>
        <fullName evidence="6">SURF1-like protein</fullName>
    </recommendedName>
</protein>
<dbReference type="PANTHER" id="PTHR23427:SF2">
    <property type="entry name" value="SURFEIT LOCUS PROTEIN 1"/>
    <property type="match status" value="1"/>
</dbReference>
<dbReference type="Pfam" id="PF02104">
    <property type="entry name" value="SURF1"/>
    <property type="match status" value="1"/>
</dbReference>
<keyword evidence="5 6" id="KW-0472">Membrane</keyword>
<feature type="transmembrane region" description="Helical" evidence="6">
    <location>
        <begin position="12"/>
        <end position="33"/>
    </location>
</feature>
<dbReference type="InterPro" id="IPR045214">
    <property type="entry name" value="Surf1/Surf4"/>
</dbReference>
<dbReference type="PANTHER" id="PTHR23427">
    <property type="entry name" value="SURFEIT LOCUS PROTEIN"/>
    <property type="match status" value="1"/>
</dbReference>
<comment type="subcellular location">
    <subcellularLocation>
        <location evidence="6">Cell membrane</location>
        <topology evidence="6">Multi-pass membrane protein</topology>
    </subcellularLocation>
    <subcellularLocation>
        <location evidence="1">Membrane</location>
    </subcellularLocation>
</comment>
<dbReference type="RefSeq" id="WP_184423646.1">
    <property type="nucleotide sequence ID" value="NZ_AP027362.1"/>
</dbReference>
<evidence type="ECO:0000256" key="2">
    <source>
        <dbReference type="ARBA" id="ARBA00007165"/>
    </source>
</evidence>
<proteinExistence type="inferred from homology"/>
<name>A0A7X0NG33_9GAMM</name>
<keyword evidence="8" id="KW-1185">Reference proteome</keyword>
<evidence type="ECO:0000313" key="7">
    <source>
        <dbReference type="EMBL" id="MBB6542832.1"/>
    </source>
</evidence>
<comment type="caution">
    <text evidence="7">The sequence shown here is derived from an EMBL/GenBank/DDBJ whole genome shotgun (WGS) entry which is preliminary data.</text>
</comment>
<accession>A0A7X0NG33</accession>
<evidence type="ECO:0000256" key="6">
    <source>
        <dbReference type="RuleBase" id="RU363076"/>
    </source>
</evidence>
<dbReference type="EMBL" id="JACHHU010000008">
    <property type="protein sequence ID" value="MBB6542832.1"/>
    <property type="molecule type" value="Genomic_DNA"/>
</dbReference>
<sequence>MKLTDLRSYISQLNWLMVTFTLLVFGGLIKLGFWQSDRATEKEQRLISIAQYQSQPALNYQALAKVMGQLNNINDLPLQLSGEFDPKHVFLLDNQTNQGQLGYRVLQAFSFEGVNALVNLGWVKGSRNRNEMPQIKALNGQYTIKGNIRIVDNTIVLTAQDYTKVNWPLRVQQIELGKFSTLIGKKLLPFVIYLDKTELIGFEKNWQAIVMPPEKHRAYAFQWFSLAIAWLILMVYSSIYWARQDNNNKKV</sequence>
<dbReference type="InterPro" id="IPR002994">
    <property type="entry name" value="Surf1/Shy1"/>
</dbReference>
<organism evidence="7 8">
    <name type="scientific">Thalassotalea piscium</name>
    <dbReference type="NCBI Taxonomy" id="1230533"/>
    <lineage>
        <taxon>Bacteria</taxon>
        <taxon>Pseudomonadati</taxon>
        <taxon>Pseudomonadota</taxon>
        <taxon>Gammaproteobacteria</taxon>
        <taxon>Alteromonadales</taxon>
        <taxon>Colwelliaceae</taxon>
        <taxon>Thalassotalea</taxon>
    </lineage>
</organism>
<evidence type="ECO:0000256" key="4">
    <source>
        <dbReference type="ARBA" id="ARBA00022989"/>
    </source>
</evidence>
<feature type="transmembrane region" description="Helical" evidence="6">
    <location>
        <begin position="221"/>
        <end position="242"/>
    </location>
</feature>
<dbReference type="CDD" id="cd06662">
    <property type="entry name" value="SURF1"/>
    <property type="match status" value="1"/>
</dbReference>
<dbReference type="Proteomes" id="UP000537141">
    <property type="component" value="Unassembled WGS sequence"/>
</dbReference>
<gene>
    <name evidence="7" type="ORF">HNQ55_001332</name>
</gene>
<dbReference type="AlphaFoldDB" id="A0A7X0NG33"/>
<evidence type="ECO:0000256" key="1">
    <source>
        <dbReference type="ARBA" id="ARBA00004370"/>
    </source>
</evidence>
<evidence type="ECO:0000256" key="3">
    <source>
        <dbReference type="ARBA" id="ARBA00022692"/>
    </source>
</evidence>
<keyword evidence="6" id="KW-1003">Cell membrane</keyword>
<evidence type="ECO:0000256" key="5">
    <source>
        <dbReference type="ARBA" id="ARBA00023136"/>
    </source>
</evidence>
<dbReference type="PROSITE" id="PS50895">
    <property type="entry name" value="SURF1"/>
    <property type="match status" value="1"/>
</dbReference>
<reference evidence="7 8" key="1">
    <citation type="submission" date="2020-08" db="EMBL/GenBank/DDBJ databases">
        <title>Genomic Encyclopedia of Type Strains, Phase IV (KMG-IV): sequencing the most valuable type-strain genomes for metagenomic binning, comparative biology and taxonomic classification.</title>
        <authorList>
            <person name="Goeker M."/>
        </authorList>
    </citation>
    <scope>NUCLEOTIDE SEQUENCE [LARGE SCALE GENOMIC DNA]</scope>
    <source>
        <strain evidence="7 8">DSM 26287</strain>
    </source>
</reference>
<keyword evidence="3 6" id="KW-0812">Transmembrane</keyword>